<sequence>MEKTGQSCIQALAYRTNATLLWRPVLLGAIYRATNAPQGAAGSASDVFNPTKKAVTSRAFQRTIKRYGIPYNEPPRHPVKTTAPLRLLYFVDESQRPKLTHALFRAYWVEGLNVSDKATLVDVVRRSEVSGAEEVVKAVEDGSFEGQNERRKLEVATDLAVQRGTPGVPAFWTPDEMWTDRRGKQRKGRLYWGQDRMQFLEAVLLANGDEAKLSTVSKPLRSLEPRVTSRRIPQDEEVKLEFWYDFSSPWAFLGWTQLARLQRRFGDRLQIEMKPFLLGILFRE</sequence>
<evidence type="ECO:0000313" key="1">
    <source>
        <dbReference type="EMBL" id="KAK3714742.1"/>
    </source>
</evidence>
<organism evidence="1 2">
    <name type="scientific">Vermiconidia calcicola</name>
    <dbReference type="NCBI Taxonomy" id="1690605"/>
    <lineage>
        <taxon>Eukaryota</taxon>
        <taxon>Fungi</taxon>
        <taxon>Dikarya</taxon>
        <taxon>Ascomycota</taxon>
        <taxon>Pezizomycotina</taxon>
        <taxon>Dothideomycetes</taxon>
        <taxon>Dothideomycetidae</taxon>
        <taxon>Mycosphaerellales</taxon>
        <taxon>Extremaceae</taxon>
        <taxon>Vermiconidia</taxon>
    </lineage>
</organism>
<dbReference type="Proteomes" id="UP001281147">
    <property type="component" value="Unassembled WGS sequence"/>
</dbReference>
<name>A0ACC3NFV3_9PEZI</name>
<protein>
    <submittedName>
        <fullName evidence="1">Uncharacterized protein</fullName>
    </submittedName>
</protein>
<evidence type="ECO:0000313" key="2">
    <source>
        <dbReference type="Proteomes" id="UP001281147"/>
    </source>
</evidence>
<keyword evidence="2" id="KW-1185">Reference proteome</keyword>
<accession>A0ACC3NFV3</accession>
<proteinExistence type="predicted"/>
<gene>
    <name evidence="1" type="ORF">LTR37_007722</name>
</gene>
<dbReference type="EMBL" id="JAUTXU010000054">
    <property type="protein sequence ID" value="KAK3714742.1"/>
    <property type="molecule type" value="Genomic_DNA"/>
</dbReference>
<reference evidence="1" key="1">
    <citation type="submission" date="2023-07" db="EMBL/GenBank/DDBJ databases">
        <title>Black Yeasts Isolated from many extreme environments.</title>
        <authorList>
            <person name="Coleine C."/>
            <person name="Stajich J.E."/>
            <person name="Selbmann L."/>
        </authorList>
    </citation>
    <scope>NUCLEOTIDE SEQUENCE</scope>
    <source>
        <strain evidence="1">CCFEE 5714</strain>
    </source>
</reference>
<comment type="caution">
    <text evidence="1">The sequence shown here is derived from an EMBL/GenBank/DDBJ whole genome shotgun (WGS) entry which is preliminary data.</text>
</comment>